<dbReference type="Pfam" id="PF00651">
    <property type="entry name" value="BTB"/>
    <property type="match status" value="1"/>
</dbReference>
<protein>
    <recommendedName>
        <fullName evidence="1">BTB domain-containing protein</fullName>
    </recommendedName>
</protein>
<dbReference type="Proteomes" id="UP001373714">
    <property type="component" value="Unassembled WGS sequence"/>
</dbReference>
<evidence type="ECO:0000259" key="1">
    <source>
        <dbReference type="PROSITE" id="PS50097"/>
    </source>
</evidence>
<keyword evidence="3" id="KW-1185">Reference proteome</keyword>
<proteinExistence type="predicted"/>
<dbReference type="PROSITE" id="PS50097">
    <property type="entry name" value="BTB"/>
    <property type="match status" value="1"/>
</dbReference>
<name>A0AAV9UTV6_9PEZI</name>
<comment type="caution">
    <text evidence="2">The sequence shown here is derived from an EMBL/GenBank/DDBJ whole genome shotgun (WGS) entry which is preliminary data.</text>
</comment>
<dbReference type="EMBL" id="JAVHNS010000007">
    <property type="protein sequence ID" value="KAK6349104.1"/>
    <property type="molecule type" value="Genomic_DNA"/>
</dbReference>
<organism evidence="2 3">
    <name type="scientific">Orbilia blumenaviensis</name>
    <dbReference type="NCBI Taxonomy" id="1796055"/>
    <lineage>
        <taxon>Eukaryota</taxon>
        <taxon>Fungi</taxon>
        <taxon>Dikarya</taxon>
        <taxon>Ascomycota</taxon>
        <taxon>Pezizomycotina</taxon>
        <taxon>Orbiliomycetes</taxon>
        <taxon>Orbiliales</taxon>
        <taxon>Orbiliaceae</taxon>
        <taxon>Orbilia</taxon>
    </lineage>
</organism>
<dbReference type="CDD" id="cd18186">
    <property type="entry name" value="BTB_POZ_ZBTB_KLHL-like"/>
    <property type="match status" value="1"/>
</dbReference>
<dbReference type="PANTHER" id="PTHR24413">
    <property type="entry name" value="SPECKLE-TYPE POZ PROTEIN"/>
    <property type="match status" value="1"/>
</dbReference>
<dbReference type="SMART" id="SM00225">
    <property type="entry name" value="BTB"/>
    <property type="match status" value="1"/>
</dbReference>
<sequence length="225" mass="25588">MGPKRSIKDLRFKESPLYAYGDPDATIVVGDDEIQAHEYVLASQSEFFKAAFRSECKEFIEKRFTLPEIEPEIVYIVLNWLYRVPLKSPLPPDIRRAFAKEPTKKLVEVLQAFDFLQIKGAGEEYGKFVEDALKDLGFHDEYPYPEDFKNIVTMLNEVYKANGTMAGGSLERLASAMTRGGVENRAMSEFLYAMRHLPDPDGECFRDIAMALGRELAALRFKSAP</sequence>
<feature type="domain" description="BTB" evidence="1">
    <location>
        <begin position="23"/>
        <end position="90"/>
    </location>
</feature>
<dbReference type="InterPro" id="IPR000210">
    <property type="entry name" value="BTB/POZ_dom"/>
</dbReference>
<evidence type="ECO:0000313" key="2">
    <source>
        <dbReference type="EMBL" id="KAK6349104.1"/>
    </source>
</evidence>
<reference evidence="2 3" key="1">
    <citation type="submission" date="2019-10" db="EMBL/GenBank/DDBJ databases">
        <authorList>
            <person name="Palmer J.M."/>
        </authorList>
    </citation>
    <scope>NUCLEOTIDE SEQUENCE [LARGE SCALE GENOMIC DNA]</scope>
    <source>
        <strain evidence="2 3">TWF730</strain>
    </source>
</reference>
<dbReference type="AlphaFoldDB" id="A0AAV9UTV6"/>
<dbReference type="SUPFAM" id="SSF54695">
    <property type="entry name" value="POZ domain"/>
    <property type="match status" value="1"/>
</dbReference>
<accession>A0AAV9UTV6</accession>
<gene>
    <name evidence="2" type="ORF">TWF730_009863</name>
</gene>
<dbReference type="InterPro" id="IPR011333">
    <property type="entry name" value="SKP1/BTB/POZ_sf"/>
</dbReference>
<dbReference type="Gene3D" id="3.30.710.10">
    <property type="entry name" value="Potassium Channel Kv1.1, Chain A"/>
    <property type="match status" value="1"/>
</dbReference>
<evidence type="ECO:0000313" key="3">
    <source>
        <dbReference type="Proteomes" id="UP001373714"/>
    </source>
</evidence>